<dbReference type="Proteomes" id="UP000077755">
    <property type="component" value="Chromosome 2"/>
</dbReference>
<dbReference type="AlphaFoldDB" id="A0AAF0WFD9"/>
<evidence type="ECO:0000313" key="1">
    <source>
        <dbReference type="EMBL" id="WOG88527.1"/>
    </source>
</evidence>
<reference evidence="1" key="2">
    <citation type="submission" date="2022-03" db="EMBL/GenBank/DDBJ databases">
        <title>Draft title - Genomic analysis of global carrot germplasm unveils the trajectory of domestication and the origin of high carotenoid orange carrot.</title>
        <authorList>
            <person name="Iorizzo M."/>
            <person name="Ellison S."/>
            <person name="Senalik D."/>
            <person name="Macko-Podgorni A."/>
            <person name="Grzebelus D."/>
            <person name="Bostan H."/>
            <person name="Rolling W."/>
            <person name="Curaba J."/>
            <person name="Simon P."/>
        </authorList>
    </citation>
    <scope>NUCLEOTIDE SEQUENCE</scope>
    <source>
        <tissue evidence="1">Leaf</tissue>
    </source>
</reference>
<dbReference type="PANTHER" id="PTHR33601">
    <property type="entry name" value="PROTEIN LITTLE ZIPPER 4"/>
    <property type="match status" value="1"/>
</dbReference>
<protein>
    <submittedName>
        <fullName evidence="1">Uncharacterized protein</fullName>
    </submittedName>
</protein>
<organism evidence="1 2">
    <name type="scientific">Daucus carota subsp. sativus</name>
    <name type="common">Carrot</name>
    <dbReference type="NCBI Taxonomy" id="79200"/>
    <lineage>
        <taxon>Eukaryota</taxon>
        <taxon>Viridiplantae</taxon>
        <taxon>Streptophyta</taxon>
        <taxon>Embryophyta</taxon>
        <taxon>Tracheophyta</taxon>
        <taxon>Spermatophyta</taxon>
        <taxon>Magnoliopsida</taxon>
        <taxon>eudicotyledons</taxon>
        <taxon>Gunneridae</taxon>
        <taxon>Pentapetalae</taxon>
        <taxon>asterids</taxon>
        <taxon>campanulids</taxon>
        <taxon>Apiales</taxon>
        <taxon>Apiaceae</taxon>
        <taxon>Apioideae</taxon>
        <taxon>Scandiceae</taxon>
        <taxon>Daucinae</taxon>
        <taxon>Daucus</taxon>
        <taxon>Daucus sect. Daucus</taxon>
    </lineage>
</organism>
<dbReference type="EMBL" id="CP093344">
    <property type="protein sequence ID" value="WOG88527.1"/>
    <property type="molecule type" value="Genomic_DNA"/>
</dbReference>
<reference evidence="1" key="1">
    <citation type="journal article" date="2016" name="Nat. Genet.">
        <title>A high-quality carrot genome assembly provides new insights into carotenoid accumulation and asterid genome evolution.</title>
        <authorList>
            <person name="Iorizzo M."/>
            <person name="Ellison S."/>
            <person name="Senalik D."/>
            <person name="Zeng P."/>
            <person name="Satapoomin P."/>
            <person name="Huang J."/>
            <person name="Bowman M."/>
            <person name="Iovene M."/>
            <person name="Sanseverino W."/>
            <person name="Cavagnaro P."/>
            <person name="Yildiz M."/>
            <person name="Macko-Podgorni A."/>
            <person name="Moranska E."/>
            <person name="Grzebelus E."/>
            <person name="Grzebelus D."/>
            <person name="Ashrafi H."/>
            <person name="Zheng Z."/>
            <person name="Cheng S."/>
            <person name="Spooner D."/>
            <person name="Van Deynze A."/>
            <person name="Simon P."/>
        </authorList>
    </citation>
    <scope>NUCLEOTIDE SEQUENCE</scope>
    <source>
        <tissue evidence="1">Leaf</tissue>
    </source>
</reference>
<dbReference type="PANTHER" id="PTHR33601:SF22">
    <property type="entry name" value="PROTEIN LITTLE ZIPPER 1"/>
    <property type="match status" value="1"/>
</dbReference>
<proteinExistence type="predicted"/>
<keyword evidence="2" id="KW-1185">Reference proteome</keyword>
<accession>A0AAF0WFD9</accession>
<gene>
    <name evidence="1" type="ORF">DCAR_0207762</name>
</gene>
<sequence>MELKNLELYIENKCIIEANERLRKKAALLHLENLALRSQLQIISPIQSGLLPN</sequence>
<evidence type="ECO:0000313" key="2">
    <source>
        <dbReference type="Proteomes" id="UP000077755"/>
    </source>
</evidence>
<dbReference type="InterPro" id="IPR039312">
    <property type="entry name" value="ZPR"/>
</dbReference>
<name>A0AAF0WFD9_DAUCS</name>